<dbReference type="InterPro" id="IPR009081">
    <property type="entry name" value="PP-bd_ACP"/>
</dbReference>
<dbReference type="InterPro" id="IPR025110">
    <property type="entry name" value="AMP-bd_C"/>
</dbReference>
<dbReference type="Pfam" id="PF00668">
    <property type="entry name" value="Condensation"/>
    <property type="match status" value="1"/>
</dbReference>
<dbReference type="InterPro" id="IPR036736">
    <property type="entry name" value="ACP-like_sf"/>
</dbReference>
<keyword evidence="3" id="KW-0597">Phosphoprotein</keyword>
<dbReference type="CDD" id="cd05930">
    <property type="entry name" value="A_NRPS"/>
    <property type="match status" value="1"/>
</dbReference>
<feature type="domain" description="Carrier" evidence="4">
    <location>
        <begin position="1062"/>
        <end position="1138"/>
    </location>
</feature>
<dbReference type="InterPro" id="IPR020845">
    <property type="entry name" value="AMP-binding_CS"/>
</dbReference>
<reference evidence="5 6" key="1">
    <citation type="submission" date="2022-11" db="EMBL/GenBank/DDBJ databases">
        <title>Minimal conservation of predation-associated metabolite biosynthetic gene clusters underscores biosynthetic potential of Myxococcota including descriptions for ten novel species: Archangium lansinium sp. nov., Myxococcus landrumus sp. nov., Nannocystis bai.</title>
        <authorList>
            <person name="Ahearne A."/>
            <person name="Stevens C."/>
            <person name="Dowd S."/>
        </authorList>
    </citation>
    <scope>NUCLEOTIDE SEQUENCE [LARGE SCALE GENOMIC DNA]</scope>
    <source>
        <strain evidence="5 6">NCELM</strain>
    </source>
</reference>
<dbReference type="SUPFAM" id="SSF56801">
    <property type="entry name" value="Acetyl-CoA synthetase-like"/>
    <property type="match status" value="1"/>
</dbReference>
<dbReference type="Pfam" id="PF18563">
    <property type="entry name" value="TubC_N"/>
    <property type="match status" value="1"/>
</dbReference>
<dbReference type="Gene3D" id="3.30.300.30">
    <property type="match status" value="1"/>
</dbReference>
<dbReference type="CDD" id="cd19531">
    <property type="entry name" value="LCL_NRPS-like"/>
    <property type="match status" value="1"/>
</dbReference>
<dbReference type="PROSITE" id="PS50075">
    <property type="entry name" value="CARRIER"/>
    <property type="match status" value="1"/>
</dbReference>
<dbReference type="PRINTS" id="PR00154">
    <property type="entry name" value="AMPBINDING"/>
</dbReference>
<dbReference type="Pfam" id="PF00550">
    <property type="entry name" value="PP-binding"/>
    <property type="match status" value="1"/>
</dbReference>
<keyword evidence="6" id="KW-1185">Reference proteome</keyword>
<dbReference type="PANTHER" id="PTHR45527:SF1">
    <property type="entry name" value="FATTY ACID SYNTHASE"/>
    <property type="match status" value="1"/>
</dbReference>
<dbReference type="SUPFAM" id="SSF52777">
    <property type="entry name" value="CoA-dependent acyltransferases"/>
    <property type="match status" value="2"/>
</dbReference>
<dbReference type="EMBL" id="JAQNDN010000019">
    <property type="protein sequence ID" value="MDC0671968.1"/>
    <property type="molecule type" value="Genomic_DNA"/>
</dbReference>
<evidence type="ECO:0000256" key="3">
    <source>
        <dbReference type="ARBA" id="ARBA00022553"/>
    </source>
</evidence>
<dbReference type="InterPro" id="IPR045851">
    <property type="entry name" value="AMP-bd_C_sf"/>
</dbReference>
<sequence length="1164" mass="127200">MSSVVDLLAELGRSDIKLWVDGDQLRASAPPGVLSPAIVAVLKERKAELLAVLRDPDGARSGAIPRAPRDRPLPASFAQQQIWLLERLGLGAAYHTGHAARLDGRLDVLALQRALDEIVRRHESLRTTFADDRDELLQHIGPARPVELRTVDLRHLPEAARPAALDQHVAQELARPFDLARDLLLRAALLTTDHDRTLLVLVMHHIASDGWSIGVLLREIAALYTAFAAGREATLPALPVQVADVAVWQRERLAGERLEGELRYWRERLAGAPPFLDLPVARDDAAALRRAGHGRGACIEFTVDPAVARGLRELARRSQATLFMTALAAFQVLLARYSGLDDVLVGTPVAGRDARDLEPLIGYFVNTLVLRGVVRDDRSFLDHLARVRADTLAAYEHQDLPFERVVEAARAPRVPQRNPLVQVLFALQNTPQVPLALPGLRVTPVDLPHFTSRMDLEVDLVESGEHLRGAWVYDSDRFAAEAMQQMLAHFQNLLAAIVRDPSTPVGALELLGRDERRRILVEWNDTAAEFPRDRCVHALFEEQARRTPDAPALVFDADDGRPRRLTYRELDARAERLAEALRGAGVGPGQFVVLRLPGSLDMVAAMLAVLKAGGAYVPVDPDVSAERLEFILTDTRARLLLTSERMPERAVPASSSVLHLDDDAAVDAARAHAGPSIGAAPSDLAYVIYTSGSTGQPKGVLVEHHSLVAHCSHYVRAYALGPADRVLMLASYHFDASVEQLFPALICGACVVVPAWDVEPTRFSHKLVEHGLTLLDTSGAHWRGLVDAWRAEPALMAGHRLRIMVIGGDVMPADVIEGWRQTAVGRAVRLFNCYGPTEATVAATSFEVTERFDGARSRIPIGRPLANRSVYVLAGDGRPVPPLVPGELYIGGIGPARGYLNQESLTREKFVDLDSLPFALEVPRDGRPRRLYRTGDLVRLLPNGDLEFLGRRDEQVKIRGYRVELGEIQTYIERHVGIREAFVVTRDSGDFRMLVAYIVPADPGAADLVASLREALRAALPEYMVPGKFVVLAELPRIVTSGKVDRSALPDPASGPSAEFIPPRTPTEEMIAGIFAEVLGRPPRLGVHDNFFDLGGNSLAATRIVARVDRQCSVRIPLSGFFQGPTIAEFAAAVDSVALARLMIATPGGKAPAFDESSVEEGEL</sequence>
<dbReference type="SUPFAM" id="SSF47336">
    <property type="entry name" value="ACP-like"/>
    <property type="match status" value="1"/>
</dbReference>
<dbReference type="PROSITE" id="PS00012">
    <property type="entry name" value="PHOSPHOPANTETHEINE"/>
    <property type="match status" value="1"/>
</dbReference>
<keyword evidence="2" id="KW-0596">Phosphopantetheine</keyword>
<dbReference type="InterPro" id="IPR029058">
    <property type="entry name" value="AB_hydrolase_fold"/>
</dbReference>
<dbReference type="PANTHER" id="PTHR45527">
    <property type="entry name" value="NONRIBOSOMAL PEPTIDE SYNTHETASE"/>
    <property type="match status" value="1"/>
</dbReference>
<evidence type="ECO:0000256" key="1">
    <source>
        <dbReference type="ARBA" id="ARBA00001957"/>
    </source>
</evidence>
<proteinExistence type="predicted"/>
<accession>A0ABT5BCV7</accession>
<dbReference type="InterPro" id="IPR006162">
    <property type="entry name" value="Ppantetheine_attach_site"/>
</dbReference>
<organism evidence="5 6">
    <name type="scientific">Nannocystis radixulma</name>
    <dbReference type="NCBI Taxonomy" id="2995305"/>
    <lineage>
        <taxon>Bacteria</taxon>
        <taxon>Pseudomonadati</taxon>
        <taxon>Myxococcota</taxon>
        <taxon>Polyangia</taxon>
        <taxon>Nannocystales</taxon>
        <taxon>Nannocystaceae</taxon>
        <taxon>Nannocystis</taxon>
    </lineage>
</organism>
<dbReference type="Gene3D" id="1.10.10.1830">
    <property type="entry name" value="Non-ribosomal peptide synthase, adenylation domain"/>
    <property type="match status" value="1"/>
</dbReference>
<dbReference type="NCBIfam" id="TIGR01733">
    <property type="entry name" value="AA-adenyl-dom"/>
    <property type="match status" value="1"/>
</dbReference>
<evidence type="ECO:0000259" key="4">
    <source>
        <dbReference type="PROSITE" id="PS50075"/>
    </source>
</evidence>
<dbReference type="InterPro" id="IPR020806">
    <property type="entry name" value="PKS_PP-bd"/>
</dbReference>
<evidence type="ECO:0000256" key="2">
    <source>
        <dbReference type="ARBA" id="ARBA00022450"/>
    </source>
</evidence>
<comment type="cofactor">
    <cofactor evidence="1">
        <name>pantetheine 4'-phosphate</name>
        <dbReference type="ChEBI" id="CHEBI:47942"/>
    </cofactor>
</comment>
<name>A0ABT5BCV7_9BACT</name>
<evidence type="ECO:0000313" key="5">
    <source>
        <dbReference type="EMBL" id="MDC0671968.1"/>
    </source>
</evidence>
<protein>
    <submittedName>
        <fullName evidence="5">Amino acid adenylation domain-containing protein</fullName>
    </submittedName>
</protein>
<dbReference type="RefSeq" id="WP_272002962.1">
    <property type="nucleotide sequence ID" value="NZ_JAQNDN010000019.1"/>
</dbReference>
<comment type="caution">
    <text evidence="5">The sequence shown here is derived from an EMBL/GenBank/DDBJ whole genome shotgun (WGS) entry which is preliminary data.</text>
</comment>
<dbReference type="InterPro" id="IPR001242">
    <property type="entry name" value="Condensation_dom"/>
</dbReference>
<dbReference type="Pfam" id="PF13193">
    <property type="entry name" value="AMP-binding_C"/>
    <property type="match status" value="1"/>
</dbReference>
<dbReference type="InterPro" id="IPR044894">
    <property type="entry name" value="TubC_N_sf"/>
</dbReference>
<gene>
    <name evidence="5" type="ORF">POL58_29755</name>
</gene>
<dbReference type="InterPro" id="IPR023213">
    <property type="entry name" value="CAT-like_dom_sf"/>
</dbReference>
<dbReference type="Gene3D" id="2.30.38.10">
    <property type="entry name" value="Luciferase, Domain 3"/>
    <property type="match status" value="1"/>
</dbReference>
<dbReference type="Gene3D" id="3.30.559.30">
    <property type="entry name" value="Nonribosomal peptide synthetase, condensation domain"/>
    <property type="match status" value="1"/>
</dbReference>
<dbReference type="SMART" id="SM00823">
    <property type="entry name" value="PKS_PP"/>
    <property type="match status" value="1"/>
</dbReference>
<dbReference type="InterPro" id="IPR000873">
    <property type="entry name" value="AMP-dep_synth/lig_dom"/>
</dbReference>
<dbReference type="InterPro" id="IPR020459">
    <property type="entry name" value="AMP-binding"/>
</dbReference>
<evidence type="ECO:0000313" key="6">
    <source>
        <dbReference type="Proteomes" id="UP001217838"/>
    </source>
</evidence>
<dbReference type="InterPro" id="IPR041464">
    <property type="entry name" value="TubC_N"/>
</dbReference>
<dbReference type="Pfam" id="PF00501">
    <property type="entry name" value="AMP-binding"/>
    <property type="match status" value="1"/>
</dbReference>
<dbReference type="Gene3D" id="3.40.50.1820">
    <property type="entry name" value="alpha/beta hydrolase"/>
    <property type="match status" value="1"/>
</dbReference>
<dbReference type="InterPro" id="IPR010071">
    <property type="entry name" value="AA_adenyl_dom"/>
</dbReference>
<dbReference type="PROSITE" id="PS00455">
    <property type="entry name" value="AMP_BINDING"/>
    <property type="match status" value="1"/>
</dbReference>
<dbReference type="Gene3D" id="3.30.559.10">
    <property type="entry name" value="Chloramphenicol acetyltransferase-like domain"/>
    <property type="match status" value="1"/>
</dbReference>
<dbReference type="Proteomes" id="UP001217838">
    <property type="component" value="Unassembled WGS sequence"/>
</dbReference>
<dbReference type="Gene3D" id="3.40.50.980">
    <property type="match status" value="2"/>
</dbReference>